<feature type="region of interest" description="Disordered" evidence="1">
    <location>
        <begin position="114"/>
        <end position="203"/>
    </location>
</feature>
<evidence type="ECO:0000313" key="3">
    <source>
        <dbReference type="Proteomes" id="UP001220670"/>
    </source>
</evidence>
<organism evidence="2 3">
    <name type="scientific">Limosilactobacillus mucosae</name>
    <name type="common">Lactobacillus mucosae</name>
    <dbReference type="NCBI Taxonomy" id="97478"/>
    <lineage>
        <taxon>Bacteria</taxon>
        <taxon>Bacillati</taxon>
        <taxon>Bacillota</taxon>
        <taxon>Bacilli</taxon>
        <taxon>Lactobacillales</taxon>
        <taxon>Lactobacillaceae</taxon>
        <taxon>Limosilactobacillus</taxon>
    </lineage>
</organism>
<dbReference type="EMBL" id="JAQONE010000003">
    <property type="protein sequence ID" value="MDC2828978.1"/>
    <property type="molecule type" value="Genomic_DNA"/>
</dbReference>
<dbReference type="Proteomes" id="UP001220670">
    <property type="component" value="Unassembled WGS sequence"/>
</dbReference>
<dbReference type="RefSeq" id="WP_272225706.1">
    <property type="nucleotide sequence ID" value="NZ_JAQONE010000003.1"/>
</dbReference>
<feature type="compositionally biased region" description="Polar residues" evidence="1">
    <location>
        <begin position="151"/>
        <end position="164"/>
    </location>
</feature>
<evidence type="ECO:0000256" key="1">
    <source>
        <dbReference type="SAM" id="MobiDB-lite"/>
    </source>
</evidence>
<protein>
    <submittedName>
        <fullName evidence="2">Uncharacterized protein</fullName>
    </submittedName>
</protein>
<dbReference type="AlphaFoldDB" id="A0AAJ1HS33"/>
<reference evidence="2" key="1">
    <citation type="submission" date="2023-01" db="EMBL/GenBank/DDBJ databases">
        <title>Genome analysis of 13 Lactobacillus isolated from gut of wild boar.</title>
        <authorList>
            <person name="Papp P."/>
            <person name="Libisch B."/>
            <person name="Nagy T."/>
            <person name="Olasz F."/>
        </authorList>
    </citation>
    <scope>NUCLEOTIDE SEQUENCE</scope>
    <source>
        <strain evidence="2">F146</strain>
    </source>
</reference>
<comment type="caution">
    <text evidence="2">The sequence shown here is derived from an EMBL/GenBank/DDBJ whole genome shotgun (WGS) entry which is preliminary data.</text>
</comment>
<name>A0AAJ1HS33_LIMMU</name>
<feature type="compositionally biased region" description="Basic and acidic residues" evidence="1">
    <location>
        <begin position="188"/>
        <end position="203"/>
    </location>
</feature>
<gene>
    <name evidence="2" type="ORF">PO250_01330</name>
</gene>
<sequence length="218" mass="23981">MNNNCRIVIDSGVAFSNPTKYVYENNLTKRLLCLDIKYVSDVKKGIKLYSIIRLYVYDSSLADQLEKNVKMGDPLKNVTGRLVAGATSNGNKLSYIVVENLQIDKKKECVSSTDSIKNKSLPATEKHDSVSGTDVKTTAADGSRPYGATTVKPTENTTNDQSKVSAKPDTSPADDPQSDLSKQTAVNADDKRVQPERNTVKEDDLQKLIDAEVNADWF</sequence>
<accession>A0AAJ1HS33</accession>
<proteinExistence type="predicted"/>
<evidence type="ECO:0000313" key="2">
    <source>
        <dbReference type="EMBL" id="MDC2828978.1"/>
    </source>
</evidence>